<dbReference type="Proteomes" id="UP000759131">
    <property type="component" value="Unassembled WGS sequence"/>
</dbReference>
<protein>
    <submittedName>
        <fullName evidence="1">Uncharacterized protein</fullName>
    </submittedName>
</protein>
<feature type="non-terminal residue" evidence="1">
    <location>
        <position position="64"/>
    </location>
</feature>
<name>A0A7R9KVZ5_9ACAR</name>
<keyword evidence="2" id="KW-1185">Reference proteome</keyword>
<proteinExistence type="predicted"/>
<dbReference type="EMBL" id="OC862545">
    <property type="protein sequence ID" value="CAD7630322.1"/>
    <property type="molecule type" value="Genomic_DNA"/>
</dbReference>
<dbReference type="AlphaFoldDB" id="A0A7R9KVZ5"/>
<evidence type="ECO:0000313" key="1">
    <source>
        <dbReference type="EMBL" id="CAD7630322.1"/>
    </source>
</evidence>
<reference evidence="1" key="1">
    <citation type="submission" date="2020-11" db="EMBL/GenBank/DDBJ databases">
        <authorList>
            <person name="Tran Van P."/>
        </authorList>
    </citation>
    <scope>NUCLEOTIDE SEQUENCE</scope>
</reference>
<sequence length="64" mass="7221">MDLNRGPIGPLVGTHSPDESLCLHNRKYNTFVNSILYTFFTVENRLIREANELIGGQTTRSILS</sequence>
<dbReference type="EMBL" id="CAJPIZ010007970">
    <property type="protein sequence ID" value="CAG2110752.1"/>
    <property type="molecule type" value="Genomic_DNA"/>
</dbReference>
<accession>A0A7R9KVZ5</accession>
<organism evidence="1">
    <name type="scientific">Medioppia subpectinata</name>
    <dbReference type="NCBI Taxonomy" id="1979941"/>
    <lineage>
        <taxon>Eukaryota</taxon>
        <taxon>Metazoa</taxon>
        <taxon>Ecdysozoa</taxon>
        <taxon>Arthropoda</taxon>
        <taxon>Chelicerata</taxon>
        <taxon>Arachnida</taxon>
        <taxon>Acari</taxon>
        <taxon>Acariformes</taxon>
        <taxon>Sarcoptiformes</taxon>
        <taxon>Oribatida</taxon>
        <taxon>Brachypylina</taxon>
        <taxon>Oppioidea</taxon>
        <taxon>Oppiidae</taxon>
        <taxon>Medioppia</taxon>
    </lineage>
</organism>
<evidence type="ECO:0000313" key="2">
    <source>
        <dbReference type="Proteomes" id="UP000759131"/>
    </source>
</evidence>
<gene>
    <name evidence="1" type="ORF">OSB1V03_LOCUS10735</name>
</gene>